<evidence type="ECO:0000313" key="6">
    <source>
        <dbReference type="EMBL" id="RDB17701.1"/>
    </source>
</evidence>
<evidence type="ECO:0000256" key="1">
    <source>
        <dbReference type="ARBA" id="ARBA00022574"/>
    </source>
</evidence>
<feature type="compositionally biased region" description="Low complexity" evidence="4">
    <location>
        <begin position="816"/>
        <end position="838"/>
    </location>
</feature>
<dbReference type="SMART" id="SM00320">
    <property type="entry name" value="WD40"/>
    <property type="match status" value="4"/>
</dbReference>
<dbReference type="InterPro" id="IPR015943">
    <property type="entry name" value="WD40/YVTN_repeat-like_dom_sf"/>
</dbReference>
<dbReference type="FunCoup" id="A0A369J6K6">
    <property type="interactions" value="134"/>
</dbReference>
<dbReference type="PANTHER" id="PTHR19857:SF8">
    <property type="entry name" value="ANGIO-ASSOCIATED MIGRATORY CELL PROTEIN"/>
    <property type="match status" value="1"/>
</dbReference>
<feature type="compositionally biased region" description="Low complexity" evidence="4">
    <location>
        <begin position="682"/>
        <end position="703"/>
    </location>
</feature>
<keyword evidence="2" id="KW-0677">Repeat</keyword>
<proteinExistence type="predicted"/>
<dbReference type="AlphaFoldDB" id="A0A369J6K6"/>
<dbReference type="EMBL" id="LUEZ02000110">
    <property type="protein sequence ID" value="RDB17701.1"/>
    <property type="molecule type" value="Genomic_DNA"/>
</dbReference>
<dbReference type="InParanoid" id="A0A369J6K6"/>
<name>A0A369J6K6_HYPMA</name>
<feature type="compositionally biased region" description="Polar residues" evidence="4">
    <location>
        <begin position="758"/>
        <end position="769"/>
    </location>
</feature>
<dbReference type="STRING" id="39966.A0A369J6K6"/>
<feature type="repeat" description="WD" evidence="3">
    <location>
        <begin position="246"/>
        <end position="287"/>
    </location>
</feature>
<gene>
    <name evidence="6" type="primary">pof10</name>
    <name evidence="6" type="ORF">Hypma_001017</name>
</gene>
<dbReference type="PROSITE" id="PS50082">
    <property type="entry name" value="WD_REPEATS_2"/>
    <property type="match status" value="2"/>
</dbReference>
<dbReference type="InterPro" id="IPR036047">
    <property type="entry name" value="F-box-like_dom_sf"/>
</dbReference>
<evidence type="ECO:0000256" key="4">
    <source>
        <dbReference type="SAM" id="MobiDB-lite"/>
    </source>
</evidence>
<feature type="repeat" description="WD" evidence="3">
    <location>
        <begin position="456"/>
        <end position="497"/>
    </location>
</feature>
<evidence type="ECO:0000256" key="2">
    <source>
        <dbReference type="ARBA" id="ARBA00022737"/>
    </source>
</evidence>
<dbReference type="SUPFAM" id="SSF50978">
    <property type="entry name" value="WD40 repeat-like"/>
    <property type="match status" value="1"/>
</dbReference>
<feature type="region of interest" description="Disordered" evidence="4">
    <location>
        <begin position="643"/>
        <end position="663"/>
    </location>
</feature>
<evidence type="ECO:0000259" key="5">
    <source>
        <dbReference type="PROSITE" id="PS50181"/>
    </source>
</evidence>
<feature type="region of interest" description="Disordered" evidence="4">
    <location>
        <begin position="682"/>
        <end position="844"/>
    </location>
</feature>
<accession>A0A369J6K6</accession>
<feature type="domain" description="F-box" evidence="5">
    <location>
        <begin position="33"/>
        <end position="79"/>
    </location>
</feature>
<dbReference type="InterPro" id="IPR019775">
    <property type="entry name" value="WD40_repeat_CS"/>
</dbReference>
<dbReference type="InterPro" id="IPR001680">
    <property type="entry name" value="WD40_rpt"/>
</dbReference>
<feature type="compositionally biased region" description="Polar residues" evidence="4">
    <location>
        <begin position="711"/>
        <end position="720"/>
    </location>
</feature>
<dbReference type="Pfam" id="PF00400">
    <property type="entry name" value="WD40"/>
    <property type="match status" value="2"/>
</dbReference>
<dbReference type="Gene3D" id="2.130.10.10">
    <property type="entry name" value="YVTN repeat-like/Quinoprotein amine dehydrogenase"/>
    <property type="match status" value="2"/>
</dbReference>
<dbReference type="OrthoDB" id="429520at2759"/>
<dbReference type="Pfam" id="PF12937">
    <property type="entry name" value="F-box-like"/>
    <property type="match status" value="1"/>
</dbReference>
<dbReference type="PROSITE" id="PS50294">
    <property type="entry name" value="WD_REPEATS_REGION"/>
    <property type="match status" value="1"/>
</dbReference>
<dbReference type="InterPro" id="IPR051179">
    <property type="entry name" value="WD_repeat_multifunction"/>
</dbReference>
<dbReference type="InterPro" id="IPR001810">
    <property type="entry name" value="F-box_dom"/>
</dbReference>
<reference evidence="6" key="1">
    <citation type="submission" date="2018-04" db="EMBL/GenBank/DDBJ databases">
        <title>Whole genome sequencing of Hypsizygus marmoreus.</title>
        <authorList>
            <person name="Choi I.-G."/>
            <person name="Min B."/>
            <person name="Kim J.-G."/>
            <person name="Kim S."/>
            <person name="Oh Y.-L."/>
            <person name="Kong W.-S."/>
            <person name="Park H."/>
            <person name="Jeong J."/>
            <person name="Song E.-S."/>
        </authorList>
    </citation>
    <scope>NUCLEOTIDE SEQUENCE [LARGE SCALE GENOMIC DNA]</scope>
    <source>
        <strain evidence="6">51987-8</strain>
    </source>
</reference>
<keyword evidence="7" id="KW-1185">Reference proteome</keyword>
<feature type="compositionally biased region" description="Low complexity" evidence="4">
    <location>
        <begin position="772"/>
        <end position="809"/>
    </location>
</feature>
<dbReference type="SUPFAM" id="SSF81383">
    <property type="entry name" value="F-box domain"/>
    <property type="match status" value="1"/>
</dbReference>
<protein>
    <submittedName>
        <fullName evidence="6">F-box/WD repeat-containing protein pof10</fullName>
    </submittedName>
</protein>
<dbReference type="PROSITE" id="PS00678">
    <property type="entry name" value="WD_REPEATS_1"/>
    <property type="match status" value="1"/>
</dbReference>
<dbReference type="Gene3D" id="1.20.1280.50">
    <property type="match status" value="1"/>
</dbReference>
<organism evidence="6 7">
    <name type="scientific">Hypsizygus marmoreus</name>
    <name type="common">White beech mushroom</name>
    <name type="synonym">Agaricus marmoreus</name>
    <dbReference type="NCBI Taxonomy" id="39966"/>
    <lineage>
        <taxon>Eukaryota</taxon>
        <taxon>Fungi</taxon>
        <taxon>Dikarya</taxon>
        <taxon>Basidiomycota</taxon>
        <taxon>Agaricomycotina</taxon>
        <taxon>Agaricomycetes</taxon>
        <taxon>Agaricomycetidae</taxon>
        <taxon>Agaricales</taxon>
        <taxon>Tricholomatineae</taxon>
        <taxon>Lyophyllaceae</taxon>
        <taxon>Hypsizygus</taxon>
    </lineage>
</organism>
<sequence>MLNRPTLSPRESSYIKSTKFNQNQAYQHGKPDYRILLGVPSETLTGITSYLDPPSLLSLARVHGRLNEHVKNDNTWHRAFVCQFFGIAPESEINDSTKSLMLRRSETTWKNEFMLRYRLRRRWERSRNVTVAHIPLDSEISSMHLMAGHFLLSSSIRYGVVSRSFPLTGKILPGYLDASGARMGLGIGNPNAEFSPNVSACALTSDGGTAKVLWGFRHGEVAIMTAPRTMDGSRRPVTDLVRCNVNEEHEGTVLDAVWDSAGAVVGTGSADGRVKMWDAKTVQCLWTSTRKAGTLDPDPCVKVAISMAQGLIATVTSSGEIIIWTGVTTLGAFSSTPINEIRVPSPKSPAGDDANANTTPEVSCLYIDQYAPSPTILVSYKDDPYFYRLRITCPKHVETTVFGDASFGLTSTLSPYFSPTNSFILVGDHIGCISVYDWNSPTPPPRLQSVGCVRKFEAHEDGASVTALTWNGVTLITGSARGTTHVWDALTFEHLRSFPSPLPRVRHRGAHVGAPERENVHQIVVGPEKEVLIVCVGNRVLAWKAGPVPKMGAGGVRGRHALGAGTPGKKNKERNGVAKYLQQVELHQTISESKDLLKQEAEYNKKAYGREREHWKRLQSMGLDETEAVEYVLMLSRDEALQRQRHVESQGQSSSTGGGYEEEGVFEGDFEEEIIMHSDPFTASASSNSLSTPSASGASTPRSGFTIPRVSRSTSNQKVQVSPRLIPEPMEAGFEPTALAPSTSSSVSSDETHFPHISASSSPSPQTAIMMSRTHSSGSNSDHSLSGKTQAGLSSGSLSGSPRSIRSTSAWRTPLSISRPVSNSSGSSAASSSVGARPYSHLGLDGADALDEELRFAIELSLAEARSRGDNV</sequence>
<evidence type="ECO:0000313" key="7">
    <source>
        <dbReference type="Proteomes" id="UP000076154"/>
    </source>
</evidence>
<evidence type="ECO:0000256" key="3">
    <source>
        <dbReference type="PROSITE-ProRule" id="PRU00221"/>
    </source>
</evidence>
<keyword evidence="1 3" id="KW-0853">WD repeat</keyword>
<dbReference type="PANTHER" id="PTHR19857">
    <property type="entry name" value="MITOCHONDRIAL DIVISION PROTEIN 1-RELATED"/>
    <property type="match status" value="1"/>
</dbReference>
<dbReference type="InterPro" id="IPR036322">
    <property type="entry name" value="WD40_repeat_dom_sf"/>
</dbReference>
<dbReference type="PROSITE" id="PS50181">
    <property type="entry name" value="FBOX"/>
    <property type="match status" value="1"/>
</dbReference>
<dbReference type="Proteomes" id="UP000076154">
    <property type="component" value="Unassembled WGS sequence"/>
</dbReference>
<comment type="caution">
    <text evidence="6">The sequence shown here is derived from an EMBL/GenBank/DDBJ whole genome shotgun (WGS) entry which is preliminary data.</text>
</comment>